<sequence>MCIVAATCAVSPVWRAAGRRRRVDGAAGQGAKRARQYRRRGAGSASHILLQACPILPGSSPAGAPCARSALPPVQGSAGRLARRVPAVPIRLLRGAVQYAAGATIAGAHVAPGEPGVSIPRRSAACAISISVPGRRC</sequence>
<proteinExistence type="predicted"/>
<dbReference type="Proteomes" id="UP000076830">
    <property type="component" value="Chromosome"/>
</dbReference>
<name>A0A161HJD7_9GAMM</name>
<keyword evidence="2" id="KW-1185">Reference proteome</keyword>
<evidence type="ECO:0000313" key="2">
    <source>
        <dbReference type="Proteomes" id="UP000076830"/>
    </source>
</evidence>
<accession>A0A161HJD7</accession>
<evidence type="ECO:0000313" key="1">
    <source>
        <dbReference type="EMBL" id="ANB16700.1"/>
    </source>
</evidence>
<protein>
    <submittedName>
        <fullName evidence="1">Uncharacterized protein</fullName>
    </submittedName>
</protein>
<reference evidence="1 2" key="1">
    <citation type="submission" date="2016-04" db="EMBL/GenBank/DDBJ databases">
        <title>Complete genome sequence of Dokdonella koreensis DS-123T.</title>
        <authorList>
            <person name="Kim J.F."/>
            <person name="Lee H."/>
            <person name="Kwak M.-J."/>
        </authorList>
    </citation>
    <scope>NUCLEOTIDE SEQUENCE [LARGE SCALE GENOMIC DNA]</scope>
    <source>
        <strain evidence="1 2">DS-123</strain>
    </source>
</reference>
<organism evidence="1 2">
    <name type="scientific">Dokdonella koreensis DS-123</name>
    <dbReference type="NCBI Taxonomy" id="1300342"/>
    <lineage>
        <taxon>Bacteria</taxon>
        <taxon>Pseudomonadati</taxon>
        <taxon>Pseudomonadota</taxon>
        <taxon>Gammaproteobacteria</taxon>
        <taxon>Lysobacterales</taxon>
        <taxon>Rhodanobacteraceae</taxon>
        <taxon>Dokdonella</taxon>
    </lineage>
</organism>
<gene>
    <name evidence="1" type="ORF">I596_664</name>
</gene>
<dbReference type="STRING" id="1300342.I596_664"/>
<dbReference type="AlphaFoldDB" id="A0A161HJD7"/>
<dbReference type="KEGG" id="dko:I596_664"/>
<dbReference type="EMBL" id="CP015249">
    <property type="protein sequence ID" value="ANB16700.1"/>
    <property type="molecule type" value="Genomic_DNA"/>
</dbReference>